<feature type="compositionally biased region" description="Low complexity" evidence="1">
    <location>
        <begin position="75"/>
        <end position="89"/>
    </location>
</feature>
<evidence type="ECO:0000313" key="4">
    <source>
        <dbReference type="EMBL" id="MFB0835490.1"/>
    </source>
</evidence>
<dbReference type="InterPro" id="IPR009288">
    <property type="entry name" value="AIG2-like_dom"/>
</dbReference>
<feature type="compositionally biased region" description="Pro residues" evidence="1">
    <location>
        <begin position="48"/>
        <end position="74"/>
    </location>
</feature>
<feature type="compositionally biased region" description="Low complexity" evidence="1">
    <location>
        <begin position="37"/>
        <end position="47"/>
    </location>
</feature>
<protein>
    <submittedName>
        <fullName evidence="4">Gamma-glutamylcyclotransferase</fullName>
    </submittedName>
</protein>
<dbReference type="Gene3D" id="2.30.30.40">
    <property type="entry name" value="SH3 Domains"/>
    <property type="match status" value="2"/>
</dbReference>
<dbReference type="Pfam" id="PF06094">
    <property type="entry name" value="GGACT"/>
    <property type="match status" value="1"/>
</dbReference>
<sequence>MISILRLTGLALAASIAAGMAGTNPALAHPATPPEPAASSTPAVASPLPVPQPSPGGEPTPTPAPASQPSPTPTASPTTEPAPTTAPTRTPAPTPIPAVGPTPVGPTIVPVPRGTKKVTTTRTTVRIQLLAGAGSAHVVKTLAAGTAVVPSVTSGLWTRVTVGTTTGWVPARYLKTSTITVSVPNHRYLRTHTAAYASLGANGGTGVATSLDKRTKVELVATSGDWSQIKVGNAARWVKSLQIQATLPAATLRYLSTHTDTHVEANAKSRKVAVLDARTRVEVLNVHGSWSKARWGNATGWLATSRLRATLPAAVTAYTTTVLTATSGPGSGSATATLAQNTRVEKVNVNGAWTKVKYYSKSGWVRTVRLSASKTAVQHRWSTHAVNVRVGAGTGHRSLGVIGAWEQVAYHRSSGSWSFVSTSRGHGWIISSYLTRTGYYPVAAYGTLRKGQRAYDLLRGKTSTERNTRLVRHNLFLDPQFSWGWSYLVPSPSVKDTVAAEAMSIKKPIYTSTLSAVDRWERFDPAKPLATQNYNRKLVVDASGQQMYAYVASALKIAYMKSKGVAVPTGDYLTRPIQYRR</sequence>
<feature type="domain" description="SH3b" evidence="3">
    <location>
        <begin position="249"/>
        <end position="310"/>
    </location>
</feature>
<dbReference type="Proteomes" id="UP001575652">
    <property type="component" value="Unassembled WGS sequence"/>
</dbReference>
<evidence type="ECO:0000256" key="1">
    <source>
        <dbReference type="SAM" id="MobiDB-lite"/>
    </source>
</evidence>
<feature type="signal peptide" evidence="2">
    <location>
        <begin position="1"/>
        <end position="28"/>
    </location>
</feature>
<reference evidence="4 5" key="1">
    <citation type="submission" date="2024-09" db="EMBL/GenBank/DDBJ databases">
        <authorList>
            <person name="Salinas-Garcia M.A."/>
            <person name="Prieme A."/>
        </authorList>
    </citation>
    <scope>NUCLEOTIDE SEQUENCE [LARGE SCALE GENOMIC DNA]</scope>
    <source>
        <strain evidence="4 5">DSM 21081</strain>
    </source>
</reference>
<name>A0ABV4UPB0_9MICC</name>
<feature type="domain" description="SH3b" evidence="3">
    <location>
        <begin position="313"/>
        <end position="374"/>
    </location>
</feature>
<feature type="domain" description="SH3b" evidence="3">
    <location>
        <begin position="375"/>
        <end position="438"/>
    </location>
</feature>
<dbReference type="SMART" id="SM00287">
    <property type="entry name" value="SH3b"/>
    <property type="match status" value="4"/>
</dbReference>
<gene>
    <name evidence="4" type="ORF">ACETWP_12905</name>
</gene>
<proteinExistence type="predicted"/>
<dbReference type="InterPro" id="IPR052354">
    <property type="entry name" value="Cell_Wall_Dynamics_Protein"/>
</dbReference>
<dbReference type="PANTHER" id="PTHR34408">
    <property type="entry name" value="FAMILY PROTEIN, PUTATIVE-RELATED"/>
    <property type="match status" value="1"/>
</dbReference>
<evidence type="ECO:0000256" key="2">
    <source>
        <dbReference type="SAM" id="SignalP"/>
    </source>
</evidence>
<dbReference type="InterPro" id="IPR003646">
    <property type="entry name" value="SH3-like_bac-type"/>
</dbReference>
<keyword evidence="5" id="KW-1185">Reference proteome</keyword>
<feature type="domain" description="SH3b" evidence="3">
    <location>
        <begin position="184"/>
        <end position="246"/>
    </location>
</feature>
<dbReference type="Gene3D" id="3.10.490.10">
    <property type="entry name" value="Gamma-glutamyl cyclotransferase-like"/>
    <property type="match status" value="1"/>
</dbReference>
<feature type="compositionally biased region" description="Low complexity" evidence="1">
    <location>
        <begin position="105"/>
        <end position="119"/>
    </location>
</feature>
<feature type="region of interest" description="Disordered" evidence="1">
    <location>
        <begin position="27"/>
        <end position="119"/>
    </location>
</feature>
<evidence type="ECO:0000259" key="3">
    <source>
        <dbReference type="SMART" id="SM00287"/>
    </source>
</evidence>
<feature type="compositionally biased region" description="Pro residues" evidence="1">
    <location>
        <begin position="90"/>
        <end position="104"/>
    </location>
</feature>
<comment type="caution">
    <text evidence="4">The sequence shown here is derived from an EMBL/GenBank/DDBJ whole genome shotgun (WGS) entry which is preliminary data.</text>
</comment>
<feature type="chain" id="PRO_5047419497" evidence="2">
    <location>
        <begin position="29"/>
        <end position="581"/>
    </location>
</feature>
<dbReference type="EMBL" id="JBHDLJ010000011">
    <property type="protein sequence ID" value="MFB0835490.1"/>
    <property type="molecule type" value="Genomic_DNA"/>
</dbReference>
<accession>A0ABV4UPB0</accession>
<dbReference type="PANTHER" id="PTHR34408:SF1">
    <property type="entry name" value="GLYCOSYL HYDROLASE FAMILY 19 DOMAIN-CONTAINING PROTEIN HI_1415"/>
    <property type="match status" value="1"/>
</dbReference>
<organism evidence="4 5">
    <name type="scientific">Arthrobacter halodurans</name>
    <dbReference type="NCBI Taxonomy" id="516699"/>
    <lineage>
        <taxon>Bacteria</taxon>
        <taxon>Bacillati</taxon>
        <taxon>Actinomycetota</taxon>
        <taxon>Actinomycetes</taxon>
        <taxon>Micrococcales</taxon>
        <taxon>Micrococcaceae</taxon>
        <taxon>Arthrobacter</taxon>
    </lineage>
</organism>
<keyword evidence="2" id="KW-0732">Signal</keyword>
<evidence type="ECO:0000313" key="5">
    <source>
        <dbReference type="Proteomes" id="UP001575652"/>
    </source>
</evidence>
<dbReference type="RefSeq" id="WP_373972665.1">
    <property type="nucleotide sequence ID" value="NZ_JBHDLJ010000011.1"/>
</dbReference>